<reference evidence="3" key="2">
    <citation type="journal article" date="2017" name="Mitochondrial DNA Part B Resour">
        <title>Characterization of the complete plastid genome of Porphyridium purpureum strain CCMP1328.</title>
        <authorList>
            <person name="Bi G."/>
        </authorList>
    </citation>
    <scope>NUCLEOTIDE SEQUENCE</scope>
</reference>
<evidence type="ECO:0000313" key="3">
    <source>
        <dbReference type="EMBL" id="ATJ02957.1"/>
    </source>
</evidence>
<keyword evidence="4" id="KW-0934">Plastid</keyword>
<evidence type="ECO:0000256" key="2">
    <source>
        <dbReference type="ARBA" id="ARBA00021553"/>
    </source>
</evidence>
<organism evidence="4">
    <name type="scientific">Porphyridium purpureum</name>
    <name type="common">Red alga</name>
    <name type="synonym">Porphyridium cruentum</name>
    <dbReference type="NCBI Taxonomy" id="35688"/>
    <lineage>
        <taxon>Eukaryota</taxon>
        <taxon>Rhodophyta</taxon>
        <taxon>Bangiophyceae</taxon>
        <taxon>Porphyridiales</taxon>
        <taxon>Porphyridiaceae</taxon>
        <taxon>Porphyridium</taxon>
    </lineage>
</organism>
<dbReference type="Gene3D" id="1.10.287.670">
    <property type="entry name" value="Phycobilisome degradation protein NblA"/>
    <property type="match status" value="1"/>
</dbReference>
<dbReference type="InterPro" id="IPR036904">
    <property type="entry name" value="NblA_sf"/>
</dbReference>
<dbReference type="SUPFAM" id="SSF109859">
    <property type="entry name" value="NblA-like"/>
    <property type="match status" value="1"/>
</dbReference>
<proteinExistence type="inferred from homology"/>
<dbReference type="EMBL" id="MF401423">
    <property type="protein sequence ID" value="ATJ02957.1"/>
    <property type="molecule type" value="Genomic_DNA"/>
</dbReference>
<comment type="similarity">
    <text evidence="1">Belongs to the ycf18/nblA family.</text>
</comment>
<evidence type="ECO:0000256" key="1">
    <source>
        <dbReference type="ARBA" id="ARBA00008091"/>
    </source>
</evidence>
<dbReference type="GeneID" id="17964030"/>
<dbReference type="RefSeq" id="YP_008965763.1">
    <property type="nucleotide sequence ID" value="NC_023133.1"/>
</dbReference>
<protein>
    <recommendedName>
        <fullName evidence="2">Uncharacterized protein ycf18</fullName>
    </recommendedName>
</protein>
<name>W0RYI8_PORPP</name>
<keyword evidence="4" id="KW-0150">Chloroplast</keyword>
<dbReference type="SMR" id="W0RYI8"/>
<dbReference type="AlphaFoldDB" id="W0RYI8"/>
<accession>W0RYI8</accession>
<dbReference type="EMBL" id="AP012987">
    <property type="protein sequence ID" value="BAO23739.1"/>
    <property type="molecule type" value="Genomic_DNA"/>
</dbReference>
<dbReference type="InterPro" id="IPR007574">
    <property type="entry name" value="NblA"/>
</dbReference>
<evidence type="ECO:0000313" key="4">
    <source>
        <dbReference type="EMBL" id="BAO23739.1"/>
    </source>
</evidence>
<reference evidence="4" key="1">
    <citation type="journal article" date="2014" name="J. Plant Res.">
        <title>Analysis of the complete plastid genome of the unicellular red alga Porphyridium purpureum.</title>
        <authorList>
            <person name="Tajima N."/>
            <person name="Sato S."/>
            <person name="Maruyama F."/>
            <person name="Kurokawa K."/>
            <person name="Ohta H."/>
            <person name="Tabata S."/>
            <person name="Sekine K."/>
            <person name="Moriyama T."/>
            <person name="Sato N."/>
        </authorList>
    </citation>
    <scope>NUCLEOTIDE SEQUENCE</scope>
</reference>
<dbReference type="Pfam" id="PF04485">
    <property type="entry name" value="NblA"/>
    <property type="match status" value="1"/>
</dbReference>
<sequence>MIYKKEIQLLDQNQAQAYLLVLVKQLMIKDNFFKYFMHFYYK</sequence>
<gene>
    <name evidence="4" type="primary">nblA</name>
</gene>
<geneLocation type="plastid" evidence="4"/>